<evidence type="ECO:0000256" key="6">
    <source>
        <dbReference type="SAM" id="Phobius"/>
    </source>
</evidence>
<dbReference type="AlphaFoldDB" id="A0A0G3BKN4"/>
<dbReference type="GO" id="GO:0016765">
    <property type="term" value="F:transferase activity, transferring alkyl or aryl (other than methyl) groups"/>
    <property type="evidence" value="ECO:0007669"/>
    <property type="project" value="InterPro"/>
</dbReference>
<keyword evidence="5 6" id="KW-0472">Membrane</keyword>
<dbReference type="RefSeq" id="WP_238947772.1">
    <property type="nucleotide sequence ID" value="NZ_CP011371.1"/>
</dbReference>
<dbReference type="CDD" id="cd13963">
    <property type="entry name" value="PT_UbiA_2"/>
    <property type="match status" value="1"/>
</dbReference>
<dbReference type="Proteomes" id="UP000035352">
    <property type="component" value="Chromosome"/>
</dbReference>
<dbReference type="PANTHER" id="PTHR11048:SF5">
    <property type="entry name" value="DECAPRENYL-PHOSPHATE PHOSPHORIBOSYLTRANSFERASE"/>
    <property type="match status" value="1"/>
</dbReference>
<evidence type="ECO:0000313" key="8">
    <source>
        <dbReference type="Proteomes" id="UP000035352"/>
    </source>
</evidence>
<feature type="transmembrane region" description="Helical" evidence="6">
    <location>
        <begin position="339"/>
        <end position="357"/>
    </location>
</feature>
<feature type="transmembrane region" description="Helical" evidence="6">
    <location>
        <begin position="311"/>
        <end position="330"/>
    </location>
</feature>
<dbReference type="EMBL" id="CP011371">
    <property type="protein sequence ID" value="AKJ27921.1"/>
    <property type="molecule type" value="Genomic_DNA"/>
</dbReference>
<dbReference type="PANTHER" id="PTHR11048">
    <property type="entry name" value="PRENYLTRANSFERASES"/>
    <property type="match status" value="1"/>
</dbReference>
<keyword evidence="3 6" id="KW-0812">Transmembrane</keyword>
<dbReference type="InterPro" id="IPR000537">
    <property type="entry name" value="UbiA_prenyltransferase"/>
</dbReference>
<keyword evidence="8" id="KW-1185">Reference proteome</keyword>
<evidence type="ECO:0000256" key="3">
    <source>
        <dbReference type="ARBA" id="ARBA00022692"/>
    </source>
</evidence>
<name>A0A0G3BKN4_9BURK</name>
<evidence type="ECO:0000256" key="4">
    <source>
        <dbReference type="ARBA" id="ARBA00022989"/>
    </source>
</evidence>
<dbReference type="Pfam" id="PF12710">
    <property type="entry name" value="HAD"/>
    <property type="match status" value="1"/>
</dbReference>
<organism evidence="7 8">
    <name type="scientific">Caldimonas brevitalea</name>
    <dbReference type="NCBI Taxonomy" id="413882"/>
    <lineage>
        <taxon>Bacteria</taxon>
        <taxon>Pseudomonadati</taxon>
        <taxon>Pseudomonadota</taxon>
        <taxon>Betaproteobacteria</taxon>
        <taxon>Burkholderiales</taxon>
        <taxon>Sphaerotilaceae</taxon>
        <taxon>Caldimonas</taxon>
    </lineage>
</organism>
<dbReference type="InterPro" id="IPR023214">
    <property type="entry name" value="HAD_sf"/>
</dbReference>
<dbReference type="Pfam" id="PF01040">
    <property type="entry name" value="UbiA"/>
    <property type="match status" value="1"/>
</dbReference>
<feature type="transmembrane region" description="Helical" evidence="6">
    <location>
        <begin position="280"/>
        <end position="305"/>
    </location>
</feature>
<evidence type="ECO:0000256" key="5">
    <source>
        <dbReference type="ARBA" id="ARBA00023136"/>
    </source>
</evidence>
<dbReference type="GO" id="GO:0005886">
    <property type="term" value="C:plasma membrane"/>
    <property type="evidence" value="ECO:0007669"/>
    <property type="project" value="TreeGrafter"/>
</dbReference>
<dbReference type="Gene3D" id="1.10.357.140">
    <property type="entry name" value="UbiA prenyltransferase"/>
    <property type="match status" value="1"/>
</dbReference>
<dbReference type="STRING" id="413882.AAW51_1230"/>
<evidence type="ECO:0000256" key="1">
    <source>
        <dbReference type="ARBA" id="ARBA00004141"/>
    </source>
</evidence>
<dbReference type="NCBIfam" id="NF006088">
    <property type="entry name" value="PRK08238.1"/>
    <property type="match status" value="1"/>
</dbReference>
<sequence>MQNHNVLLKAEHFGTDTPSAMPADTLAPLYVDLDGTLIRSDLLLESAMRFVAAQPLQAWRLAAWLMRGKAHLKAELAAAVNLDVRCLPYNEELLGYLRQQRALGRRIVLATASHQKYAQQIAEHLGLFDAVIASDGSVNRKGVHKLEAIRTDAGGRFAYAGNDQVDLDVWREADAALVVNASAGVRRQANAVTREELHVPPQKPGVKVWAKAIRLHQWAKNALLLLPALPIAGDLLPSHWISLLIGFVAFGLCASSVYLLNDLMDLEADRAHPRKRKRPLASGAVSLPAGVVLSVGMLAAAFLLAAVAMPLGFVATLGVYWISTLAYSLYFKRRVLQDVLMLAGLYTLRIIAGAAAIQVMPSFWIMSFSMFLFLSLACIKRYVELRDAELSEKVKVVGRGYGVSDLPFVQSVGTSAGLVAVLVFAMYVNDPTTASHFTRPAALWTICPLVLLWVSRVWLKASRMELHDDPVVFAVTDRASQLIAVLSVVALAVASGVLF</sequence>
<dbReference type="Gene3D" id="3.40.50.1000">
    <property type="entry name" value="HAD superfamily/HAD-like"/>
    <property type="match status" value="1"/>
</dbReference>
<evidence type="ECO:0000313" key="7">
    <source>
        <dbReference type="EMBL" id="AKJ27921.1"/>
    </source>
</evidence>
<protein>
    <submittedName>
        <fullName evidence="7">Membrane protein</fullName>
    </submittedName>
</protein>
<proteinExistence type="predicted"/>
<dbReference type="PATRIC" id="fig|413882.6.peg.1293"/>
<dbReference type="GO" id="GO:0009247">
    <property type="term" value="P:glycolipid biosynthetic process"/>
    <property type="evidence" value="ECO:0007669"/>
    <property type="project" value="TreeGrafter"/>
</dbReference>
<dbReference type="KEGG" id="pbh:AAW51_1230"/>
<keyword evidence="2" id="KW-1003">Cell membrane</keyword>
<accession>A0A0G3BKN4</accession>
<feature type="transmembrane region" description="Helical" evidence="6">
    <location>
        <begin position="240"/>
        <end position="260"/>
    </location>
</feature>
<keyword evidence="4 6" id="KW-1133">Transmembrane helix</keyword>
<dbReference type="InterPro" id="IPR036412">
    <property type="entry name" value="HAD-like_sf"/>
</dbReference>
<dbReference type="InterPro" id="IPR039653">
    <property type="entry name" value="Prenyltransferase"/>
</dbReference>
<dbReference type="SUPFAM" id="SSF56784">
    <property type="entry name" value="HAD-like"/>
    <property type="match status" value="1"/>
</dbReference>
<evidence type="ECO:0000256" key="2">
    <source>
        <dbReference type="ARBA" id="ARBA00022475"/>
    </source>
</evidence>
<dbReference type="InterPro" id="IPR044878">
    <property type="entry name" value="UbiA_sf"/>
</dbReference>
<feature type="transmembrane region" description="Helical" evidence="6">
    <location>
        <begin position="441"/>
        <end position="459"/>
    </location>
</feature>
<feature type="transmembrane region" description="Helical" evidence="6">
    <location>
        <begin position="479"/>
        <end position="498"/>
    </location>
</feature>
<reference evidence="7 8" key="1">
    <citation type="submission" date="2015-05" db="EMBL/GenBank/DDBJ databases">
        <authorList>
            <person name="Tang B."/>
            <person name="Yu Y."/>
        </authorList>
    </citation>
    <scope>NUCLEOTIDE SEQUENCE [LARGE SCALE GENOMIC DNA]</scope>
    <source>
        <strain evidence="7 8">DSM 7029</strain>
    </source>
</reference>
<feature type="transmembrane region" description="Helical" evidence="6">
    <location>
        <begin position="408"/>
        <end position="429"/>
    </location>
</feature>
<gene>
    <name evidence="7" type="ORF">AAW51_1230</name>
</gene>
<comment type="subcellular location">
    <subcellularLocation>
        <location evidence="1">Membrane</location>
        <topology evidence="1">Multi-pass membrane protein</topology>
    </subcellularLocation>
</comment>